<evidence type="ECO:0000313" key="2">
    <source>
        <dbReference type="EMBL" id="MBB5376409.1"/>
    </source>
</evidence>
<accession>A0A7W8KH32</accession>
<dbReference type="InterPro" id="IPR032710">
    <property type="entry name" value="NTF2-like_dom_sf"/>
</dbReference>
<dbReference type="Gene3D" id="3.10.450.50">
    <property type="match status" value="2"/>
</dbReference>
<dbReference type="PANTHER" id="PTHR38436">
    <property type="entry name" value="POLYKETIDE CYCLASE SNOAL-LIKE DOMAIN"/>
    <property type="match status" value="1"/>
</dbReference>
<evidence type="ECO:0000256" key="1">
    <source>
        <dbReference type="SAM" id="MobiDB-lite"/>
    </source>
</evidence>
<gene>
    <name evidence="2" type="ORF">HNQ07_001873</name>
</gene>
<dbReference type="Pfam" id="PF07366">
    <property type="entry name" value="SnoaL"/>
    <property type="match status" value="2"/>
</dbReference>
<keyword evidence="2" id="KW-0413">Isomerase</keyword>
<reference evidence="2 3" key="1">
    <citation type="submission" date="2020-08" db="EMBL/GenBank/DDBJ databases">
        <title>Genomic Encyclopedia of Type Strains, Phase IV (KMG-IV): sequencing the most valuable type-strain genomes for metagenomic binning, comparative biology and taxonomic classification.</title>
        <authorList>
            <person name="Goeker M."/>
        </authorList>
    </citation>
    <scope>NUCLEOTIDE SEQUENCE [LARGE SCALE GENOMIC DNA]</scope>
    <source>
        <strain evidence="2 3">DSM 27521</strain>
    </source>
</reference>
<dbReference type="GO" id="GO:0030638">
    <property type="term" value="P:polyketide metabolic process"/>
    <property type="evidence" value="ECO:0007669"/>
    <property type="project" value="InterPro"/>
</dbReference>
<dbReference type="InterPro" id="IPR009959">
    <property type="entry name" value="Cyclase_SnoaL-like"/>
</dbReference>
<dbReference type="EMBL" id="JACHFK010000004">
    <property type="protein sequence ID" value="MBB5376409.1"/>
    <property type="molecule type" value="Genomic_DNA"/>
</dbReference>
<sequence length="340" mass="37181">MTSNRRPATPDSDRTSVPQRVEDAGDLVRLVRRVWEDKAIGLISGHYAHNTPVHLPDAELYGREALVARTLRTLATFPDVRLHSDEVIAGSDAEGLHTSHRLTVSGHHLGHALYGAPTGRRVHWRSITQRRVQGGRVVEEWSVHNELAVVRQLGLDEWAVARAHVQADAEAGTRPLDAGVGEVVRGTGQDAPPNPTDSAPRLPDALPGWIAAVVWNARRLDLAHACYAPDATVRVPGYRRLTGPEGLARYVLEWLAAFPDGAMHVEHVSSAEHGRGVLVAARWTFLGTHTGAGLYGPPTGRRVRIAGISHYDVVAGRIRREDMVWNELALLRQLCVPSTP</sequence>
<proteinExistence type="predicted"/>
<dbReference type="Proteomes" id="UP000539473">
    <property type="component" value="Unassembled WGS sequence"/>
</dbReference>
<dbReference type="GO" id="GO:0016853">
    <property type="term" value="F:isomerase activity"/>
    <property type="evidence" value="ECO:0007669"/>
    <property type="project" value="UniProtKB-KW"/>
</dbReference>
<evidence type="ECO:0000313" key="3">
    <source>
        <dbReference type="Proteomes" id="UP000539473"/>
    </source>
</evidence>
<protein>
    <submittedName>
        <fullName evidence="2">Steroid delta-isomerase-like uncharacterized protein</fullName>
    </submittedName>
</protein>
<dbReference type="PANTHER" id="PTHR38436:SF1">
    <property type="entry name" value="ESTER CYCLASE"/>
    <property type="match status" value="1"/>
</dbReference>
<comment type="caution">
    <text evidence="2">The sequence shown here is derived from an EMBL/GenBank/DDBJ whole genome shotgun (WGS) entry which is preliminary data.</text>
</comment>
<organism evidence="2 3">
    <name type="scientific">Deinococcus metalli</name>
    <dbReference type="NCBI Taxonomy" id="1141878"/>
    <lineage>
        <taxon>Bacteria</taxon>
        <taxon>Thermotogati</taxon>
        <taxon>Deinococcota</taxon>
        <taxon>Deinococci</taxon>
        <taxon>Deinococcales</taxon>
        <taxon>Deinococcaceae</taxon>
        <taxon>Deinococcus</taxon>
    </lineage>
</organism>
<dbReference type="AlphaFoldDB" id="A0A7W8KH32"/>
<dbReference type="SUPFAM" id="SSF54427">
    <property type="entry name" value="NTF2-like"/>
    <property type="match status" value="2"/>
</dbReference>
<name>A0A7W8KH32_9DEIO</name>
<feature type="region of interest" description="Disordered" evidence="1">
    <location>
        <begin position="1"/>
        <end position="20"/>
    </location>
</feature>
<dbReference type="RefSeq" id="WP_229831936.1">
    <property type="nucleotide sequence ID" value="NZ_BNAJ01000004.1"/>
</dbReference>